<dbReference type="SUPFAM" id="SSF46894">
    <property type="entry name" value="C-terminal effector domain of the bipartite response regulators"/>
    <property type="match status" value="1"/>
</dbReference>
<dbReference type="GO" id="GO:0000160">
    <property type="term" value="P:phosphorelay signal transduction system"/>
    <property type="evidence" value="ECO:0007669"/>
    <property type="project" value="InterPro"/>
</dbReference>
<dbReference type="InterPro" id="IPR011006">
    <property type="entry name" value="CheY-like_superfamily"/>
</dbReference>
<dbReference type="InterPro" id="IPR039420">
    <property type="entry name" value="WalR-like"/>
</dbReference>
<dbReference type="GO" id="GO:0006355">
    <property type="term" value="P:regulation of DNA-templated transcription"/>
    <property type="evidence" value="ECO:0007669"/>
    <property type="project" value="InterPro"/>
</dbReference>
<reference evidence="6 7" key="2">
    <citation type="journal article" date="2016" name="Environ. Microbiol. Rep.">
        <title>Metagenomic evidence for the presence of phototrophic Gemmatimonadetes bacteria in diverse environments.</title>
        <authorList>
            <person name="Zeng Y."/>
            <person name="Baumbach J."/>
            <person name="Barbosa E.G."/>
            <person name="Azevedo V."/>
            <person name="Zhang C."/>
            <person name="Koblizek M."/>
        </authorList>
    </citation>
    <scope>NUCLEOTIDE SEQUENCE [LARGE SCALE GENOMIC DNA]</scope>
    <source>
        <strain evidence="6 7">AP64</strain>
    </source>
</reference>
<keyword evidence="1 3" id="KW-0597">Phosphoprotein</keyword>
<dbReference type="Proteomes" id="UP000076404">
    <property type="component" value="Chromosome"/>
</dbReference>
<dbReference type="EMBL" id="CP011454">
    <property type="protein sequence ID" value="AMW06846.1"/>
    <property type="molecule type" value="Genomic_DNA"/>
</dbReference>
<feature type="modified residue" description="4-aspartylphosphate" evidence="3">
    <location>
        <position position="42"/>
    </location>
</feature>
<dbReference type="AlphaFoldDB" id="A0A143BP87"/>
<protein>
    <recommendedName>
        <fullName evidence="8">LuxR family transcriptional regulator</fullName>
    </recommendedName>
</protein>
<dbReference type="InterPro" id="IPR058245">
    <property type="entry name" value="NreC/VraR/RcsB-like_REC"/>
</dbReference>
<dbReference type="InterPro" id="IPR000792">
    <property type="entry name" value="Tscrpt_reg_LuxR_C"/>
</dbReference>
<evidence type="ECO:0000259" key="4">
    <source>
        <dbReference type="PROSITE" id="PS50043"/>
    </source>
</evidence>
<dbReference type="CDD" id="cd17535">
    <property type="entry name" value="REC_NarL-like"/>
    <property type="match status" value="1"/>
</dbReference>
<name>A0A143BP87_9BACT</name>
<dbReference type="PROSITE" id="PS50110">
    <property type="entry name" value="RESPONSE_REGULATORY"/>
    <property type="match status" value="1"/>
</dbReference>
<proteinExistence type="predicted"/>
<dbReference type="PROSITE" id="PS50043">
    <property type="entry name" value="HTH_LUXR_2"/>
    <property type="match status" value="1"/>
</dbReference>
<organism evidence="6 7">
    <name type="scientific">Gemmatimonas phototrophica</name>
    <dbReference type="NCBI Taxonomy" id="1379270"/>
    <lineage>
        <taxon>Bacteria</taxon>
        <taxon>Pseudomonadati</taxon>
        <taxon>Gemmatimonadota</taxon>
        <taxon>Gemmatimonadia</taxon>
        <taxon>Gemmatimonadales</taxon>
        <taxon>Gemmatimonadaceae</taxon>
        <taxon>Gemmatimonas</taxon>
    </lineage>
</organism>
<feature type="domain" description="Response regulatory" evidence="5">
    <location>
        <begin position="1"/>
        <end position="107"/>
    </location>
</feature>
<dbReference type="GO" id="GO:0003677">
    <property type="term" value="F:DNA binding"/>
    <property type="evidence" value="ECO:0007669"/>
    <property type="project" value="UniProtKB-KW"/>
</dbReference>
<dbReference type="Pfam" id="PF00196">
    <property type="entry name" value="GerE"/>
    <property type="match status" value="1"/>
</dbReference>
<dbReference type="PANTHER" id="PTHR43214">
    <property type="entry name" value="TWO-COMPONENT RESPONSE REGULATOR"/>
    <property type="match status" value="1"/>
</dbReference>
<dbReference type="PROSITE" id="PS00622">
    <property type="entry name" value="HTH_LUXR_1"/>
    <property type="match status" value="1"/>
</dbReference>
<evidence type="ECO:0000256" key="1">
    <source>
        <dbReference type="ARBA" id="ARBA00022553"/>
    </source>
</evidence>
<keyword evidence="2" id="KW-0238">DNA-binding</keyword>
<gene>
    <name evidence="6" type="ORF">GEMMAAP_13135</name>
</gene>
<dbReference type="SMART" id="SM00421">
    <property type="entry name" value="HTH_LUXR"/>
    <property type="match status" value="1"/>
</dbReference>
<dbReference type="STRING" id="1379270.GEMMAAP_13135"/>
<evidence type="ECO:0008006" key="8">
    <source>
        <dbReference type="Google" id="ProtNLM"/>
    </source>
</evidence>
<dbReference type="InterPro" id="IPR016032">
    <property type="entry name" value="Sig_transdc_resp-reg_C-effctor"/>
</dbReference>
<dbReference type="SUPFAM" id="SSF52172">
    <property type="entry name" value="CheY-like"/>
    <property type="match status" value="1"/>
</dbReference>
<evidence type="ECO:0000256" key="2">
    <source>
        <dbReference type="ARBA" id="ARBA00023125"/>
    </source>
</evidence>
<reference evidence="6 7" key="1">
    <citation type="journal article" date="2014" name="Proc. Natl. Acad. Sci. U.S.A.">
        <title>Functional type 2 photosynthetic reaction centers found in the rare bacterial phylum Gemmatimonadetes.</title>
        <authorList>
            <person name="Zeng Y."/>
            <person name="Feng F."/>
            <person name="Medova H."/>
            <person name="Dean J."/>
            <person name="Koblizek M."/>
        </authorList>
    </citation>
    <scope>NUCLEOTIDE SEQUENCE [LARGE SCALE GENOMIC DNA]</scope>
    <source>
        <strain evidence="6 7">AP64</strain>
    </source>
</reference>
<sequence length="204" mass="22307">MRRGYRSLLEAEPDLVVCGEAGGAAAALSGILESRPDLVITDVTLEDGGGIELIRDLRERRPELPILVVSMHDEMLYAERALRAGARGYVMKGETDADLVLTVRTLLAGGLHLSPRMQRRALEQLAGRAAPTGQPAESALADRELEVFELLGRGFSTREVAEALHVSPKTVETYRGRIKDKLGLKDSAELLHRAVRYAQERGLV</sequence>
<accession>A0A143BP87</accession>
<dbReference type="InterPro" id="IPR001789">
    <property type="entry name" value="Sig_transdc_resp-reg_receiver"/>
</dbReference>
<dbReference type="Gene3D" id="3.40.50.2300">
    <property type="match status" value="1"/>
</dbReference>
<evidence type="ECO:0000313" key="6">
    <source>
        <dbReference type="EMBL" id="AMW06846.1"/>
    </source>
</evidence>
<keyword evidence="7" id="KW-1185">Reference proteome</keyword>
<feature type="domain" description="HTH luxR-type" evidence="4">
    <location>
        <begin position="133"/>
        <end position="198"/>
    </location>
</feature>
<evidence type="ECO:0000259" key="5">
    <source>
        <dbReference type="PROSITE" id="PS50110"/>
    </source>
</evidence>
<dbReference type="PANTHER" id="PTHR43214:SF43">
    <property type="entry name" value="TWO-COMPONENT RESPONSE REGULATOR"/>
    <property type="match status" value="1"/>
</dbReference>
<dbReference type="PRINTS" id="PR00038">
    <property type="entry name" value="HTHLUXR"/>
</dbReference>
<evidence type="ECO:0000313" key="7">
    <source>
        <dbReference type="Proteomes" id="UP000076404"/>
    </source>
</evidence>
<dbReference type="eggNOG" id="COG2197">
    <property type="taxonomic scope" value="Bacteria"/>
</dbReference>
<dbReference type="KEGG" id="gph:GEMMAAP_13135"/>
<dbReference type="Pfam" id="PF00072">
    <property type="entry name" value="Response_reg"/>
    <property type="match status" value="1"/>
</dbReference>
<evidence type="ECO:0000256" key="3">
    <source>
        <dbReference type="PROSITE-ProRule" id="PRU00169"/>
    </source>
</evidence>
<dbReference type="CDD" id="cd06170">
    <property type="entry name" value="LuxR_C_like"/>
    <property type="match status" value="1"/>
</dbReference>
<dbReference type="SMART" id="SM00448">
    <property type="entry name" value="REC"/>
    <property type="match status" value="1"/>
</dbReference>